<keyword evidence="2" id="KW-0479">Metal-binding</keyword>
<dbReference type="EMBL" id="JAPWGY010000003">
    <property type="protein sequence ID" value="MCZ4281219.1"/>
    <property type="molecule type" value="Genomic_DNA"/>
</dbReference>
<dbReference type="Proteomes" id="UP001069802">
    <property type="component" value="Unassembled WGS sequence"/>
</dbReference>
<keyword evidence="3" id="KW-0862">Zinc</keyword>
<comment type="caution">
    <text evidence="6">The sequence shown here is derived from an EMBL/GenBank/DDBJ whole genome shotgun (WGS) entry which is preliminary data.</text>
</comment>
<dbReference type="SUPFAM" id="SSF51316">
    <property type="entry name" value="Mss4-like"/>
    <property type="match status" value="1"/>
</dbReference>
<evidence type="ECO:0000256" key="4">
    <source>
        <dbReference type="ARBA" id="ARBA00023239"/>
    </source>
</evidence>
<dbReference type="PANTHER" id="PTHR33337">
    <property type="entry name" value="GFA DOMAIN-CONTAINING PROTEIN"/>
    <property type="match status" value="1"/>
</dbReference>
<dbReference type="PANTHER" id="PTHR33337:SF40">
    <property type="entry name" value="CENP-V_GFA DOMAIN-CONTAINING PROTEIN-RELATED"/>
    <property type="match status" value="1"/>
</dbReference>
<organism evidence="6 7">
    <name type="scientific">Kiloniella laminariae</name>
    <dbReference type="NCBI Taxonomy" id="454162"/>
    <lineage>
        <taxon>Bacteria</taxon>
        <taxon>Pseudomonadati</taxon>
        <taxon>Pseudomonadota</taxon>
        <taxon>Alphaproteobacteria</taxon>
        <taxon>Rhodospirillales</taxon>
        <taxon>Kiloniellaceae</taxon>
        <taxon>Kiloniella</taxon>
    </lineage>
</organism>
<keyword evidence="7" id="KW-1185">Reference proteome</keyword>
<name>A0ABT4LJF6_9PROT</name>
<dbReference type="InterPro" id="IPR011057">
    <property type="entry name" value="Mss4-like_sf"/>
</dbReference>
<dbReference type="Pfam" id="PF04828">
    <property type="entry name" value="GFA"/>
    <property type="match status" value="1"/>
</dbReference>
<dbReference type="InterPro" id="IPR006913">
    <property type="entry name" value="CENP-V/GFA"/>
</dbReference>
<accession>A0ABT4LJF6</accession>
<evidence type="ECO:0000259" key="5">
    <source>
        <dbReference type="PROSITE" id="PS51891"/>
    </source>
</evidence>
<keyword evidence="4" id="KW-0456">Lyase</keyword>
<feature type="domain" description="CENP-V/GFA" evidence="5">
    <location>
        <begin position="10"/>
        <end position="129"/>
    </location>
</feature>
<gene>
    <name evidence="6" type="ORF">O4H49_10555</name>
</gene>
<proteinExistence type="inferred from homology"/>
<reference evidence="6" key="1">
    <citation type="submission" date="2022-12" db="EMBL/GenBank/DDBJ databases">
        <title>Bacterial isolates from different developmental stages of Nematostella vectensis.</title>
        <authorList>
            <person name="Fraune S."/>
        </authorList>
    </citation>
    <scope>NUCLEOTIDE SEQUENCE</scope>
    <source>
        <strain evidence="6">G21630-S1</strain>
    </source>
</reference>
<evidence type="ECO:0000256" key="1">
    <source>
        <dbReference type="ARBA" id="ARBA00005495"/>
    </source>
</evidence>
<dbReference type="RefSeq" id="WP_269423388.1">
    <property type="nucleotide sequence ID" value="NZ_JAPWGY010000003.1"/>
</dbReference>
<protein>
    <submittedName>
        <fullName evidence="6">GFA family protein</fullName>
    </submittedName>
</protein>
<evidence type="ECO:0000256" key="2">
    <source>
        <dbReference type="ARBA" id="ARBA00022723"/>
    </source>
</evidence>
<evidence type="ECO:0000313" key="7">
    <source>
        <dbReference type="Proteomes" id="UP001069802"/>
    </source>
</evidence>
<dbReference type="Gene3D" id="3.90.1590.10">
    <property type="entry name" value="glutathione-dependent formaldehyde- activating enzyme (gfa)"/>
    <property type="match status" value="1"/>
</dbReference>
<comment type="similarity">
    <text evidence="1">Belongs to the Gfa family.</text>
</comment>
<evidence type="ECO:0000256" key="3">
    <source>
        <dbReference type="ARBA" id="ARBA00022833"/>
    </source>
</evidence>
<sequence length="141" mass="15986">MDTQDDTNRHTGGCLCGNLRYEVKAPLKAVGACHCKQCRRWSGHYWASAECPIDKFRITRGADLLSWYVSSDFARRGFCKACGSALFWQADRHETWKDHIAVSAGSLDEPTNLRAEKHIFCQFKGDYYDLSDGLPQESTET</sequence>
<evidence type="ECO:0000313" key="6">
    <source>
        <dbReference type="EMBL" id="MCZ4281219.1"/>
    </source>
</evidence>
<dbReference type="PROSITE" id="PS51891">
    <property type="entry name" value="CENP_V_GFA"/>
    <property type="match status" value="1"/>
</dbReference>